<protein>
    <submittedName>
        <fullName evidence="1">Uncharacterized protein</fullName>
    </submittedName>
</protein>
<sequence length="101" mass="12119">MNLRFQESKEERFANYGINLELWSLYRSFSLLRSGFLVYGRSDHINLPTQTQHSHPQSWTSKFHSRSHYYLVLLLQNYDSLHSSYDSHHQEPNFDRTLQAN</sequence>
<proteinExistence type="predicted"/>
<dbReference type="AlphaFoldDB" id="A0A6J5X6I9"/>
<name>A0A6J5X6I9_PRUAR</name>
<gene>
    <name evidence="1" type="ORF">ORAREDHAP_LOCUS30862</name>
</gene>
<reference evidence="2" key="1">
    <citation type="journal article" date="2020" name="Genome Biol.">
        <title>Gamete binning: chromosome-level and haplotype-resolved genome assembly enabled by high-throughput single-cell sequencing of gamete genomes.</title>
        <authorList>
            <person name="Campoy J.A."/>
            <person name="Sun H."/>
            <person name="Goel M."/>
            <person name="Jiao W.-B."/>
            <person name="Folz-Donahue K."/>
            <person name="Wang N."/>
            <person name="Rubio M."/>
            <person name="Liu C."/>
            <person name="Kukat C."/>
            <person name="Ruiz D."/>
            <person name="Huettel B."/>
            <person name="Schneeberger K."/>
        </authorList>
    </citation>
    <scope>NUCLEOTIDE SEQUENCE [LARGE SCALE GENOMIC DNA]</scope>
    <source>
        <strain evidence="2">cv. Rojo Pasion</strain>
    </source>
</reference>
<evidence type="ECO:0000313" key="2">
    <source>
        <dbReference type="Proteomes" id="UP000507245"/>
    </source>
</evidence>
<keyword evidence="2" id="KW-1185">Reference proteome</keyword>
<dbReference type="Proteomes" id="UP000507245">
    <property type="component" value="Unassembled WGS sequence"/>
</dbReference>
<evidence type="ECO:0000313" key="1">
    <source>
        <dbReference type="EMBL" id="CAB4309586.1"/>
    </source>
</evidence>
<dbReference type="EMBL" id="CAEKKB010000005">
    <property type="protein sequence ID" value="CAB4309586.1"/>
    <property type="molecule type" value="Genomic_DNA"/>
</dbReference>
<organism evidence="1 2">
    <name type="scientific">Prunus armeniaca</name>
    <name type="common">Apricot</name>
    <name type="synonym">Armeniaca vulgaris</name>
    <dbReference type="NCBI Taxonomy" id="36596"/>
    <lineage>
        <taxon>Eukaryota</taxon>
        <taxon>Viridiplantae</taxon>
        <taxon>Streptophyta</taxon>
        <taxon>Embryophyta</taxon>
        <taxon>Tracheophyta</taxon>
        <taxon>Spermatophyta</taxon>
        <taxon>Magnoliopsida</taxon>
        <taxon>eudicotyledons</taxon>
        <taxon>Gunneridae</taxon>
        <taxon>Pentapetalae</taxon>
        <taxon>rosids</taxon>
        <taxon>fabids</taxon>
        <taxon>Rosales</taxon>
        <taxon>Rosaceae</taxon>
        <taxon>Amygdaloideae</taxon>
        <taxon>Amygdaleae</taxon>
        <taxon>Prunus</taxon>
    </lineage>
</organism>
<accession>A0A6J5X6I9</accession>